<dbReference type="GO" id="GO:0016746">
    <property type="term" value="F:acyltransferase activity"/>
    <property type="evidence" value="ECO:0007669"/>
    <property type="project" value="UniProtKB-KW"/>
</dbReference>
<evidence type="ECO:0000313" key="2">
    <source>
        <dbReference type="EMBL" id="MDO7877430.1"/>
    </source>
</evidence>
<keyword evidence="3" id="KW-1185">Reference proteome</keyword>
<dbReference type="PROSITE" id="PS51186">
    <property type="entry name" value="GNAT"/>
    <property type="match status" value="1"/>
</dbReference>
<dbReference type="EC" id="2.3.1.-" evidence="2"/>
<dbReference type="EMBL" id="JAUQSY010000019">
    <property type="protein sequence ID" value="MDO7877430.1"/>
    <property type="molecule type" value="Genomic_DNA"/>
</dbReference>
<comment type="caution">
    <text evidence="2">The sequence shown here is derived from an EMBL/GenBank/DDBJ whole genome shotgun (WGS) entry which is preliminary data.</text>
</comment>
<feature type="domain" description="N-acetyltransferase" evidence="1">
    <location>
        <begin position="2"/>
        <end position="143"/>
    </location>
</feature>
<evidence type="ECO:0000259" key="1">
    <source>
        <dbReference type="PROSITE" id="PS51186"/>
    </source>
</evidence>
<dbReference type="Gene3D" id="3.40.630.30">
    <property type="match status" value="1"/>
</dbReference>
<dbReference type="CDD" id="cd04301">
    <property type="entry name" value="NAT_SF"/>
    <property type="match status" value="1"/>
</dbReference>
<proteinExistence type="predicted"/>
<gene>
    <name evidence="2" type="ORF">Q5H93_22000</name>
</gene>
<name>A0ABT9BGN7_9BACT</name>
<dbReference type="InterPro" id="IPR016181">
    <property type="entry name" value="Acyl_CoA_acyltransferase"/>
</dbReference>
<evidence type="ECO:0000313" key="3">
    <source>
        <dbReference type="Proteomes" id="UP001176429"/>
    </source>
</evidence>
<keyword evidence="2" id="KW-0012">Acyltransferase</keyword>
<sequence>MTTAHRVTDLRDLDAAFTIREQVFVGEQGVPLDLEYDEHDRRDARHYLARLADGTPAGAARWRETDKGIKLERFAVLPEHRNQQVGAALLQAVLRDVLQEFPAAPVYLNAQVGAVRFYERHGFHKVGEMFVEADIQHYKMVLG</sequence>
<protein>
    <submittedName>
        <fullName evidence="2">GNAT family N-acetyltransferase</fullName>
        <ecNumber evidence="2">2.3.1.-</ecNumber>
    </submittedName>
</protein>
<accession>A0ABT9BGN7</accession>
<dbReference type="InterPro" id="IPR000182">
    <property type="entry name" value="GNAT_dom"/>
</dbReference>
<reference evidence="2" key="1">
    <citation type="submission" date="2023-07" db="EMBL/GenBank/DDBJ databases">
        <authorList>
            <person name="Kim M.K."/>
        </authorList>
    </citation>
    <scope>NUCLEOTIDE SEQUENCE</scope>
    <source>
        <strain evidence="2">ASUV-10-1</strain>
    </source>
</reference>
<dbReference type="RefSeq" id="WP_305008858.1">
    <property type="nucleotide sequence ID" value="NZ_JAUQSY010000019.1"/>
</dbReference>
<dbReference type="Pfam" id="PF13673">
    <property type="entry name" value="Acetyltransf_10"/>
    <property type="match status" value="1"/>
</dbReference>
<dbReference type="Proteomes" id="UP001176429">
    <property type="component" value="Unassembled WGS sequence"/>
</dbReference>
<dbReference type="SUPFAM" id="SSF55729">
    <property type="entry name" value="Acyl-CoA N-acyltransferases (Nat)"/>
    <property type="match status" value="1"/>
</dbReference>
<keyword evidence="2" id="KW-0808">Transferase</keyword>
<organism evidence="2 3">
    <name type="scientific">Hymenobacter aranciens</name>
    <dbReference type="NCBI Taxonomy" id="3063996"/>
    <lineage>
        <taxon>Bacteria</taxon>
        <taxon>Pseudomonadati</taxon>
        <taxon>Bacteroidota</taxon>
        <taxon>Cytophagia</taxon>
        <taxon>Cytophagales</taxon>
        <taxon>Hymenobacteraceae</taxon>
        <taxon>Hymenobacter</taxon>
    </lineage>
</organism>